<keyword evidence="2" id="KW-1185">Reference proteome</keyword>
<gene>
    <name evidence="1" type="ORF">J2T07_002383</name>
</gene>
<dbReference type="EMBL" id="JAUSSK010000003">
    <property type="protein sequence ID" value="MDQ0010193.1"/>
    <property type="molecule type" value="Genomic_DNA"/>
</dbReference>
<sequence length="199" mass="22455">MAIPLKLTPEAYSRFLVAFRQANFANVPVGSEMEVVYVDDQELAHSYFYRTPNFELFAYSHGNAARIVLTDYNYKENDLAGKAGRSEFEGALVRGGGRVARMNPDLAKVVALTSEAARSRLVEGIMRGVVGNRQTADLTALKDVFNDYSKVATFCRYRLGTNSYSPTWRPVDASDYLRYYTHMEFGGNRQEKLNSIYTL</sequence>
<dbReference type="Proteomes" id="UP001237737">
    <property type="component" value="Unassembled WGS sequence"/>
</dbReference>
<organism evidence="1 2">
    <name type="scientific">Luteibacter jiangsuensis</name>
    <dbReference type="NCBI Taxonomy" id="637577"/>
    <lineage>
        <taxon>Bacteria</taxon>
        <taxon>Pseudomonadati</taxon>
        <taxon>Pseudomonadota</taxon>
        <taxon>Gammaproteobacteria</taxon>
        <taxon>Lysobacterales</taxon>
        <taxon>Rhodanobacteraceae</taxon>
        <taxon>Luteibacter</taxon>
    </lineage>
</organism>
<protein>
    <submittedName>
        <fullName evidence="1">Uncharacterized protein</fullName>
    </submittedName>
</protein>
<evidence type="ECO:0000313" key="2">
    <source>
        <dbReference type="Proteomes" id="UP001237737"/>
    </source>
</evidence>
<comment type="caution">
    <text evidence="1">The sequence shown here is derived from an EMBL/GenBank/DDBJ whole genome shotgun (WGS) entry which is preliminary data.</text>
</comment>
<evidence type="ECO:0000313" key="1">
    <source>
        <dbReference type="EMBL" id="MDQ0010193.1"/>
    </source>
</evidence>
<dbReference type="RefSeq" id="WP_306850255.1">
    <property type="nucleotide sequence ID" value="NZ_JAUSSK010000003.1"/>
</dbReference>
<accession>A0ABT9T112</accession>
<proteinExistence type="predicted"/>
<name>A0ABT9T112_9GAMM</name>
<reference evidence="1 2" key="1">
    <citation type="submission" date="2023-07" db="EMBL/GenBank/DDBJ databases">
        <title>Sorghum-associated microbial communities from plants grown in Nebraska, USA.</title>
        <authorList>
            <person name="Schachtman D."/>
        </authorList>
    </citation>
    <scope>NUCLEOTIDE SEQUENCE [LARGE SCALE GENOMIC DNA]</scope>
    <source>
        <strain evidence="1 2">CC60</strain>
    </source>
</reference>